<dbReference type="CDD" id="cd01948">
    <property type="entry name" value="EAL"/>
    <property type="match status" value="1"/>
</dbReference>
<dbReference type="InterPro" id="IPR035919">
    <property type="entry name" value="EAL_sf"/>
</dbReference>
<dbReference type="SMART" id="SM00052">
    <property type="entry name" value="EAL"/>
    <property type="match status" value="1"/>
</dbReference>
<accession>A0A6M2BQP3</accession>
<proteinExistence type="predicted"/>
<dbReference type="InterPro" id="IPR052155">
    <property type="entry name" value="Biofilm_reg_signaling"/>
</dbReference>
<dbReference type="PROSITE" id="PS50112">
    <property type="entry name" value="PAS"/>
    <property type="match status" value="2"/>
</dbReference>
<dbReference type="SMART" id="SM00267">
    <property type="entry name" value="GGDEF"/>
    <property type="match status" value="1"/>
</dbReference>
<dbReference type="InterPro" id="IPR042240">
    <property type="entry name" value="CHASE_sf"/>
</dbReference>
<dbReference type="GO" id="GO:0006355">
    <property type="term" value="P:regulation of DNA-templated transcription"/>
    <property type="evidence" value="ECO:0007669"/>
    <property type="project" value="InterPro"/>
</dbReference>
<dbReference type="PROSITE" id="PS50887">
    <property type="entry name" value="GGDEF"/>
    <property type="match status" value="1"/>
</dbReference>
<dbReference type="GO" id="GO:0007165">
    <property type="term" value="P:signal transduction"/>
    <property type="evidence" value="ECO:0007669"/>
    <property type="project" value="UniProtKB-ARBA"/>
</dbReference>
<dbReference type="GO" id="GO:0071732">
    <property type="term" value="P:cellular response to nitric oxide"/>
    <property type="evidence" value="ECO:0007669"/>
    <property type="project" value="UniProtKB-ARBA"/>
</dbReference>
<dbReference type="PROSITE" id="PS50113">
    <property type="entry name" value="PAC"/>
    <property type="match status" value="1"/>
</dbReference>
<dbReference type="InterPro" id="IPR035965">
    <property type="entry name" value="PAS-like_dom_sf"/>
</dbReference>
<evidence type="ECO:0000256" key="2">
    <source>
        <dbReference type="ARBA" id="ARBA00004651"/>
    </source>
</evidence>
<feature type="transmembrane region" description="Helical" evidence="10">
    <location>
        <begin position="49"/>
        <end position="66"/>
    </location>
</feature>
<dbReference type="CDD" id="cd00130">
    <property type="entry name" value="PAS"/>
    <property type="match status" value="2"/>
</dbReference>
<evidence type="ECO:0000256" key="1">
    <source>
        <dbReference type="ARBA" id="ARBA00001946"/>
    </source>
</evidence>
<feature type="transmembrane region" description="Helical" evidence="10">
    <location>
        <begin position="24"/>
        <end position="43"/>
    </location>
</feature>
<gene>
    <name evidence="16" type="ORF">G7Y85_08375</name>
</gene>
<evidence type="ECO:0000256" key="9">
    <source>
        <dbReference type="ARBA" id="ARBA00051114"/>
    </source>
</evidence>
<keyword evidence="7 10" id="KW-1133">Transmembrane helix</keyword>
<dbReference type="SMART" id="SM01079">
    <property type="entry name" value="CHASE"/>
    <property type="match status" value="1"/>
</dbReference>
<evidence type="ECO:0000256" key="8">
    <source>
        <dbReference type="ARBA" id="ARBA00023136"/>
    </source>
</evidence>
<dbReference type="Gene3D" id="3.30.70.270">
    <property type="match status" value="1"/>
</dbReference>
<dbReference type="NCBIfam" id="TIGR00254">
    <property type="entry name" value="GGDEF"/>
    <property type="match status" value="1"/>
</dbReference>
<dbReference type="FunFam" id="3.30.70.270:FF:000001">
    <property type="entry name" value="Diguanylate cyclase domain protein"/>
    <property type="match status" value="1"/>
</dbReference>
<dbReference type="InterPro" id="IPR013767">
    <property type="entry name" value="PAS_fold"/>
</dbReference>
<feature type="transmembrane region" description="Helical" evidence="10">
    <location>
        <begin position="137"/>
        <end position="163"/>
    </location>
</feature>
<sequence length="1231" mass="134829">MSLRRGPAPASVSSGHSGALRTDLAILLVAAAYFASGRIGLLLAIPPGYATAVWPASGIALACILVLGRRVWPGVCAGSFLINVWTSLDPSAPTALLRSLLLPGVIACGAAAQALIGAALIRRFVQHRNIFEQEFDVIRLLALGGPLACLTAASIGVGSLWLSGQIDSGAILFSWWTWWSGDVIGVLVFTPVVLVWAVRPYRLWLRRQLAITLPLLMLFTLVVTVFVLTSAREDQRLRSDFDNDTNHAGQRLQVQLDRYTMALAACAGLFTSSDSVTAAEFDRYAGMLFEQTPGLFAVSWNAVVREDQRVTFEQDMRRQGFGDFRIYEVDAGGRTVPALARPEHIVVTYVRYSAPALGAQGLDVSFNADRRNAFLRAAQTGSPVATPQLKIIGDLRSVDGLLMVLAVRKHERVLGYATLVVRSSDLFDAMLGELSANGIGLRVVDHSGDTPQLMFEAGAAADGDRRALRRTSELHFAGRNWTLQYSQPGSYLVGHSTWQAWLVLAGGMLLTALLGVLMLVMVGRNARIERLVRERTGELMASEERFRSLLESAPDAMVIVAADGRIVLVNSQTESLFGYTREELLSQPVELLLPQRFHEAHPVHRAGYAKLQRARPMAEGKALCGRRRDGSEFFAEVSLSPLLLGQEHVVTAAIRDVTGRKQAEDKLNRAHSVLAATLESTTDGIVVVDLGGRMQHFNRNFVEMWGLPESVAAGGSDAAALDAVLPQLRNPQAFIDRVRELYADRNAESFDLIELKDGRVFERYSRPQEVGGEIAGRVWSFRDITQRRSSEARIRHLAQHDALTNLPNRSLLSERLESAISSAGRGGHQLGVMLLDIDHFKRINDSLGHETGDELLQVIANRLRECTRKTDTVARLGGDEFVVLLSDIRDRGDVAHVAGHIVRELSLPIHLGTHELSVTPSIGVSTYPDDARDATGLIKCADMAMYHAKSRGRGNWQWYHQDLLRANEEHLSLDSALHRAMERNELSLHYQPVLAIGSGRIVGMEALLRWNHPERGPLLPSSFVGIAEESGLIVPIGEWALQTACRETHLLQQQTGVPLMLAVNVSPRQFRQQDLVKRVSAALNASGLSAHSLTLEITENLLLVSRDETIATLQQLRELGVSIAIDDFGTGYSSLSYLTRFPVNKLKIDGSFIRDLAEDSRDAAVVSSIIAIARSLQMTVVAEGVETPGQLAYLRERGCDEVQGFLVSEAVPYAAFAATMDEVQRRGSSPT</sequence>
<dbReference type="Proteomes" id="UP000472676">
    <property type="component" value="Unassembled WGS sequence"/>
</dbReference>
<dbReference type="SUPFAM" id="SSF55785">
    <property type="entry name" value="PYP-like sensor domain (PAS domain)"/>
    <property type="match status" value="2"/>
</dbReference>
<keyword evidence="8 10" id="KW-0472">Membrane</keyword>
<dbReference type="Pfam" id="PF03924">
    <property type="entry name" value="CHASE"/>
    <property type="match status" value="1"/>
</dbReference>
<evidence type="ECO:0000259" key="15">
    <source>
        <dbReference type="PROSITE" id="PS50887"/>
    </source>
</evidence>
<comment type="subcellular location">
    <subcellularLocation>
        <location evidence="2">Cell membrane</location>
        <topology evidence="2">Multi-pass membrane protein</topology>
    </subcellularLocation>
</comment>
<dbReference type="FunFam" id="3.20.20.450:FF:000001">
    <property type="entry name" value="Cyclic di-GMP phosphodiesterase yahA"/>
    <property type="match status" value="1"/>
</dbReference>
<feature type="domain" description="CHASE" evidence="13">
    <location>
        <begin position="272"/>
        <end position="484"/>
    </location>
</feature>
<dbReference type="Gene3D" id="3.30.450.20">
    <property type="entry name" value="PAS domain"/>
    <property type="match status" value="2"/>
</dbReference>
<feature type="domain" description="EAL" evidence="14">
    <location>
        <begin position="970"/>
        <end position="1224"/>
    </location>
</feature>
<dbReference type="Pfam" id="PF00563">
    <property type="entry name" value="EAL"/>
    <property type="match status" value="1"/>
</dbReference>
<evidence type="ECO:0000256" key="5">
    <source>
        <dbReference type="ARBA" id="ARBA00022636"/>
    </source>
</evidence>
<evidence type="ECO:0000313" key="16">
    <source>
        <dbReference type="EMBL" id="NGY04778.1"/>
    </source>
</evidence>
<feature type="domain" description="PAC" evidence="12">
    <location>
        <begin position="616"/>
        <end position="669"/>
    </location>
</feature>
<dbReference type="InterPro" id="IPR000160">
    <property type="entry name" value="GGDEF_dom"/>
</dbReference>
<evidence type="ECO:0000256" key="6">
    <source>
        <dbReference type="ARBA" id="ARBA00022692"/>
    </source>
</evidence>
<dbReference type="Pfam" id="PF00990">
    <property type="entry name" value="GGDEF"/>
    <property type="match status" value="1"/>
</dbReference>
<dbReference type="PROSITE" id="PS50883">
    <property type="entry name" value="EAL"/>
    <property type="match status" value="1"/>
</dbReference>
<dbReference type="Pfam" id="PF00989">
    <property type="entry name" value="PAS"/>
    <property type="match status" value="1"/>
</dbReference>
<evidence type="ECO:0000256" key="4">
    <source>
        <dbReference type="ARBA" id="ARBA00022475"/>
    </source>
</evidence>
<name>A0A6M2BQP3_9GAMM</name>
<dbReference type="InterPro" id="IPR006189">
    <property type="entry name" value="CHASE_dom"/>
</dbReference>
<keyword evidence="4" id="KW-1003">Cell membrane</keyword>
<dbReference type="SMART" id="SM00091">
    <property type="entry name" value="PAS"/>
    <property type="match status" value="2"/>
</dbReference>
<keyword evidence="17" id="KW-1185">Reference proteome</keyword>
<dbReference type="GO" id="GO:0071111">
    <property type="term" value="F:cyclic-guanylate-specific phosphodiesterase activity"/>
    <property type="evidence" value="ECO:0007669"/>
    <property type="project" value="UniProtKB-EC"/>
</dbReference>
<dbReference type="RefSeq" id="WP_166254839.1">
    <property type="nucleotide sequence ID" value="NZ_JAAMOW010000004.1"/>
</dbReference>
<comment type="cofactor">
    <cofactor evidence="1">
        <name>Mg(2+)</name>
        <dbReference type="ChEBI" id="CHEBI:18420"/>
    </cofactor>
</comment>
<feature type="domain" description="GGDEF" evidence="15">
    <location>
        <begin position="828"/>
        <end position="961"/>
    </location>
</feature>
<reference evidence="16 17" key="1">
    <citation type="journal article" date="2014" name="Int. J. Syst. Evol. Microbiol.">
        <title>Solimonas terrae sp. nov., isolated from soil.</title>
        <authorList>
            <person name="Kim S.J."/>
            <person name="Moon J.Y."/>
            <person name="Weon H.Y."/>
            <person name="Ahn J.H."/>
            <person name="Chen W.M."/>
            <person name="Kwon S.W."/>
        </authorList>
    </citation>
    <scope>NUCLEOTIDE SEQUENCE [LARGE SCALE GENOMIC DNA]</scope>
    <source>
        <strain evidence="16 17">KIS83-12</strain>
    </source>
</reference>
<evidence type="ECO:0000259" key="14">
    <source>
        <dbReference type="PROSITE" id="PS50883"/>
    </source>
</evidence>
<feature type="domain" description="PAS" evidence="11">
    <location>
        <begin position="542"/>
        <end position="595"/>
    </location>
</feature>
<evidence type="ECO:0000313" key="17">
    <source>
        <dbReference type="Proteomes" id="UP000472676"/>
    </source>
</evidence>
<dbReference type="PANTHER" id="PTHR44757:SF2">
    <property type="entry name" value="BIOFILM ARCHITECTURE MAINTENANCE PROTEIN MBAA"/>
    <property type="match status" value="1"/>
</dbReference>
<dbReference type="InterPro" id="IPR001633">
    <property type="entry name" value="EAL_dom"/>
</dbReference>
<feature type="transmembrane region" description="Helical" evidence="10">
    <location>
        <begin position="209"/>
        <end position="228"/>
    </location>
</feature>
<dbReference type="InterPro" id="IPR007895">
    <property type="entry name" value="MASE1"/>
</dbReference>
<dbReference type="SUPFAM" id="SSF55073">
    <property type="entry name" value="Nucleotide cyclase"/>
    <property type="match status" value="1"/>
</dbReference>
<dbReference type="Pfam" id="PF05231">
    <property type="entry name" value="MASE1"/>
    <property type="match status" value="1"/>
</dbReference>
<feature type="transmembrane region" description="Helical" evidence="10">
    <location>
        <begin position="100"/>
        <end position="125"/>
    </location>
</feature>
<keyword evidence="5" id="KW-0973">c-di-GMP</keyword>
<dbReference type="EC" id="3.1.4.52" evidence="3"/>
<dbReference type="GO" id="GO:0005886">
    <property type="term" value="C:plasma membrane"/>
    <property type="evidence" value="ECO:0007669"/>
    <property type="project" value="UniProtKB-SubCell"/>
</dbReference>
<dbReference type="PANTHER" id="PTHR44757">
    <property type="entry name" value="DIGUANYLATE CYCLASE DGCP"/>
    <property type="match status" value="1"/>
</dbReference>
<evidence type="ECO:0000259" key="11">
    <source>
        <dbReference type="PROSITE" id="PS50112"/>
    </source>
</evidence>
<dbReference type="Gene3D" id="3.30.450.350">
    <property type="entry name" value="CHASE domain"/>
    <property type="match status" value="1"/>
</dbReference>
<dbReference type="Gene3D" id="3.20.20.450">
    <property type="entry name" value="EAL domain"/>
    <property type="match status" value="1"/>
</dbReference>
<evidence type="ECO:0000256" key="3">
    <source>
        <dbReference type="ARBA" id="ARBA00012282"/>
    </source>
</evidence>
<dbReference type="InterPro" id="IPR000700">
    <property type="entry name" value="PAS-assoc_C"/>
</dbReference>
<dbReference type="CDD" id="cd01949">
    <property type="entry name" value="GGDEF"/>
    <property type="match status" value="1"/>
</dbReference>
<comment type="catalytic activity">
    <reaction evidence="9">
        <text>3',3'-c-di-GMP + H2O = 5'-phosphoguanylyl(3'-&gt;5')guanosine + H(+)</text>
        <dbReference type="Rhea" id="RHEA:24902"/>
        <dbReference type="ChEBI" id="CHEBI:15377"/>
        <dbReference type="ChEBI" id="CHEBI:15378"/>
        <dbReference type="ChEBI" id="CHEBI:58754"/>
        <dbReference type="ChEBI" id="CHEBI:58805"/>
        <dbReference type="EC" id="3.1.4.52"/>
    </reaction>
    <physiologicalReaction direction="left-to-right" evidence="9">
        <dbReference type="Rhea" id="RHEA:24903"/>
    </physiologicalReaction>
</comment>
<dbReference type="SUPFAM" id="SSF141868">
    <property type="entry name" value="EAL domain-like"/>
    <property type="match status" value="1"/>
</dbReference>
<dbReference type="PROSITE" id="PS50839">
    <property type="entry name" value="CHASE"/>
    <property type="match status" value="1"/>
</dbReference>
<feature type="domain" description="PAS" evidence="11">
    <location>
        <begin position="670"/>
        <end position="727"/>
    </location>
</feature>
<organism evidence="16 17">
    <name type="scientific">Solimonas terrae</name>
    <dbReference type="NCBI Taxonomy" id="1396819"/>
    <lineage>
        <taxon>Bacteria</taxon>
        <taxon>Pseudomonadati</taxon>
        <taxon>Pseudomonadota</taxon>
        <taxon>Gammaproteobacteria</taxon>
        <taxon>Nevskiales</taxon>
        <taxon>Nevskiaceae</taxon>
        <taxon>Solimonas</taxon>
    </lineage>
</organism>
<evidence type="ECO:0000259" key="13">
    <source>
        <dbReference type="PROSITE" id="PS50839"/>
    </source>
</evidence>
<comment type="caution">
    <text evidence="16">The sequence shown here is derived from an EMBL/GenBank/DDBJ whole genome shotgun (WGS) entry which is preliminary data.</text>
</comment>
<dbReference type="NCBIfam" id="TIGR00229">
    <property type="entry name" value="sensory_box"/>
    <property type="match status" value="2"/>
</dbReference>
<protein>
    <recommendedName>
        <fullName evidence="3">cyclic-guanylate-specific phosphodiesterase</fullName>
        <ecNumber evidence="3">3.1.4.52</ecNumber>
    </recommendedName>
</protein>
<feature type="transmembrane region" description="Helical" evidence="10">
    <location>
        <begin position="175"/>
        <end position="197"/>
    </location>
</feature>
<dbReference type="Pfam" id="PF12860">
    <property type="entry name" value="PAS_7"/>
    <property type="match status" value="1"/>
</dbReference>
<dbReference type="AlphaFoldDB" id="A0A6M2BQP3"/>
<dbReference type="EMBL" id="JAAMOW010000004">
    <property type="protein sequence ID" value="NGY04778.1"/>
    <property type="molecule type" value="Genomic_DNA"/>
</dbReference>
<evidence type="ECO:0000259" key="12">
    <source>
        <dbReference type="PROSITE" id="PS50113"/>
    </source>
</evidence>
<evidence type="ECO:0000256" key="10">
    <source>
        <dbReference type="SAM" id="Phobius"/>
    </source>
</evidence>
<dbReference type="InterPro" id="IPR029787">
    <property type="entry name" value="Nucleotide_cyclase"/>
</dbReference>
<dbReference type="InterPro" id="IPR000014">
    <property type="entry name" value="PAS"/>
</dbReference>
<keyword evidence="6 10" id="KW-0812">Transmembrane</keyword>
<dbReference type="InterPro" id="IPR043128">
    <property type="entry name" value="Rev_trsase/Diguanyl_cyclase"/>
</dbReference>
<evidence type="ECO:0000256" key="7">
    <source>
        <dbReference type="ARBA" id="ARBA00022989"/>
    </source>
</evidence>